<dbReference type="EMBL" id="JARBHA010000019">
    <property type="protein sequence ID" value="KAJ9671418.1"/>
    <property type="molecule type" value="Genomic_DNA"/>
</dbReference>
<sequence length="95" mass="10215">MAKSSSISIIFILLLVCYIPSLESRKMLSMEQREGSSMGENLDLALLPNGPPPPSSPSGEGYAMANINGRLFTLHLPIINDRILMSVPSPGVGHH</sequence>
<dbReference type="GO" id="GO:0006970">
    <property type="term" value="P:response to osmotic stress"/>
    <property type="evidence" value="ECO:0007669"/>
    <property type="project" value="InterPro"/>
</dbReference>
<gene>
    <name evidence="3" type="ORF">PVL29_025226</name>
</gene>
<feature type="chain" id="PRO_5041409345" evidence="2">
    <location>
        <begin position="25"/>
        <end position="95"/>
    </location>
</feature>
<dbReference type="AlphaFoldDB" id="A0AA38YJ69"/>
<feature type="region of interest" description="Disordered" evidence="1">
    <location>
        <begin position="31"/>
        <end position="61"/>
    </location>
</feature>
<protein>
    <submittedName>
        <fullName evidence="3">Uncharacterized protein</fullName>
    </submittedName>
</protein>
<keyword evidence="2" id="KW-0732">Signal</keyword>
<organism evidence="3 4">
    <name type="scientific">Vitis rotundifolia</name>
    <name type="common">Muscadine grape</name>
    <dbReference type="NCBI Taxonomy" id="103349"/>
    <lineage>
        <taxon>Eukaryota</taxon>
        <taxon>Viridiplantae</taxon>
        <taxon>Streptophyta</taxon>
        <taxon>Embryophyta</taxon>
        <taxon>Tracheophyta</taxon>
        <taxon>Spermatophyta</taxon>
        <taxon>Magnoliopsida</taxon>
        <taxon>eudicotyledons</taxon>
        <taxon>Gunneridae</taxon>
        <taxon>Pentapetalae</taxon>
        <taxon>rosids</taxon>
        <taxon>Vitales</taxon>
        <taxon>Vitaceae</taxon>
        <taxon>Viteae</taxon>
        <taxon>Vitis</taxon>
    </lineage>
</organism>
<dbReference type="InterPro" id="IPR038930">
    <property type="entry name" value="CEP13/CEP14"/>
</dbReference>
<dbReference type="GO" id="GO:0006995">
    <property type="term" value="P:cellular response to nitrogen starvation"/>
    <property type="evidence" value="ECO:0007669"/>
    <property type="project" value="InterPro"/>
</dbReference>
<evidence type="ECO:0000256" key="2">
    <source>
        <dbReference type="SAM" id="SignalP"/>
    </source>
</evidence>
<dbReference type="PANTHER" id="PTHR37180">
    <property type="entry name" value="PRECURSOR OF CEP14"/>
    <property type="match status" value="1"/>
</dbReference>
<dbReference type="Proteomes" id="UP001168098">
    <property type="component" value="Unassembled WGS sequence"/>
</dbReference>
<reference evidence="3 4" key="1">
    <citation type="journal article" date="2023" name="BMC Biotechnol.">
        <title>Vitis rotundifolia cv Carlos genome sequencing.</title>
        <authorList>
            <person name="Huff M."/>
            <person name="Hulse-Kemp A."/>
            <person name="Scheffler B."/>
            <person name="Youngblood R."/>
            <person name="Simpson S."/>
            <person name="Babiker E."/>
            <person name="Staton M."/>
        </authorList>
    </citation>
    <scope>NUCLEOTIDE SEQUENCE [LARGE SCALE GENOMIC DNA]</scope>
    <source>
        <tissue evidence="3">Leaf</tissue>
    </source>
</reference>
<evidence type="ECO:0000313" key="3">
    <source>
        <dbReference type="EMBL" id="KAJ9671418.1"/>
    </source>
</evidence>
<accession>A0AA38YJ69</accession>
<keyword evidence="4" id="KW-1185">Reference proteome</keyword>
<feature type="signal peptide" evidence="2">
    <location>
        <begin position="1"/>
        <end position="24"/>
    </location>
</feature>
<name>A0AA38YJ69_VITRO</name>
<dbReference type="PANTHER" id="PTHR37180:SF4">
    <property type="entry name" value="FORMIN-LIKE PROTEIN 3"/>
    <property type="match status" value="1"/>
</dbReference>
<evidence type="ECO:0000256" key="1">
    <source>
        <dbReference type="SAM" id="MobiDB-lite"/>
    </source>
</evidence>
<evidence type="ECO:0000313" key="4">
    <source>
        <dbReference type="Proteomes" id="UP001168098"/>
    </source>
</evidence>
<comment type="caution">
    <text evidence="3">The sequence shown here is derived from an EMBL/GenBank/DDBJ whole genome shotgun (WGS) entry which is preliminary data.</text>
</comment>
<proteinExistence type="predicted"/>